<evidence type="ECO:0000256" key="4">
    <source>
        <dbReference type="ARBA" id="ARBA00022970"/>
    </source>
</evidence>
<gene>
    <name evidence="7" type="ORF">FJY75_00560</name>
</gene>
<keyword evidence="2" id="KW-0813">Transport</keyword>
<feature type="chain" id="PRO_5036898881" evidence="5">
    <location>
        <begin position="31"/>
        <end position="391"/>
    </location>
</feature>
<dbReference type="SUPFAM" id="SSF53822">
    <property type="entry name" value="Periplasmic binding protein-like I"/>
    <property type="match status" value="1"/>
</dbReference>
<feature type="signal peptide" evidence="5">
    <location>
        <begin position="1"/>
        <end position="30"/>
    </location>
</feature>
<keyword evidence="4" id="KW-0029">Amino-acid transport</keyword>
<dbReference type="GO" id="GO:0006865">
    <property type="term" value="P:amino acid transport"/>
    <property type="evidence" value="ECO:0007669"/>
    <property type="project" value="UniProtKB-KW"/>
</dbReference>
<keyword evidence="3 5" id="KW-0732">Signal</keyword>
<dbReference type="PANTHER" id="PTHR47151">
    <property type="entry name" value="LEU/ILE/VAL-BINDING ABC TRANSPORTER SUBUNIT"/>
    <property type="match status" value="1"/>
</dbReference>
<evidence type="ECO:0000256" key="3">
    <source>
        <dbReference type="ARBA" id="ARBA00022729"/>
    </source>
</evidence>
<feature type="domain" description="Leucine-binding protein" evidence="6">
    <location>
        <begin position="35"/>
        <end position="362"/>
    </location>
</feature>
<dbReference type="AlphaFoldDB" id="A0A938BKS6"/>
<protein>
    <submittedName>
        <fullName evidence="7">Branched-chain amino acid ABC transporter substrate-binding protein</fullName>
    </submittedName>
</protein>
<evidence type="ECO:0000313" key="8">
    <source>
        <dbReference type="Proteomes" id="UP000748308"/>
    </source>
</evidence>
<evidence type="ECO:0000313" key="7">
    <source>
        <dbReference type="EMBL" id="MBM3316319.1"/>
    </source>
</evidence>
<comment type="similarity">
    <text evidence="1">Belongs to the leucine-binding protein family.</text>
</comment>
<dbReference type="PANTHER" id="PTHR47151:SF2">
    <property type="entry name" value="AMINO ACID BINDING PROTEIN"/>
    <property type="match status" value="1"/>
</dbReference>
<dbReference type="Gene3D" id="3.40.50.2300">
    <property type="match status" value="2"/>
</dbReference>
<comment type="caution">
    <text evidence="7">The sequence shown here is derived from an EMBL/GenBank/DDBJ whole genome shotgun (WGS) entry which is preliminary data.</text>
</comment>
<evidence type="ECO:0000256" key="2">
    <source>
        <dbReference type="ARBA" id="ARBA00022448"/>
    </source>
</evidence>
<name>A0A938BKS6_UNCEI</name>
<dbReference type="CDD" id="cd06342">
    <property type="entry name" value="PBP1_ABC_LIVBP-like"/>
    <property type="match status" value="1"/>
</dbReference>
<dbReference type="EMBL" id="VGIY01000006">
    <property type="protein sequence ID" value="MBM3316319.1"/>
    <property type="molecule type" value="Genomic_DNA"/>
</dbReference>
<dbReference type="Proteomes" id="UP000748308">
    <property type="component" value="Unassembled WGS sequence"/>
</dbReference>
<evidence type="ECO:0000256" key="1">
    <source>
        <dbReference type="ARBA" id="ARBA00010062"/>
    </source>
</evidence>
<dbReference type="InterPro" id="IPR028082">
    <property type="entry name" value="Peripla_BP_I"/>
</dbReference>
<sequence length="391" mass="41937">MLRPTRLRLAACILFSAALLASLASLPACGGEGQEIRIGLQGPMTGDYAYEGAGFRRGVGLLVEQTNAAGGILGRPVKLLVEDDAGDPTQSALVAQRLVDAGVVAVVGAYNSTATEPASQIYNEAGVLHITPSSTAVRLSQKGFPRFFRVCFVDDRQGLFAARFMVEVLGARRIGILHDNSTYAQGLGEEARRAAAQLGAEIAFYDAINPTDKDFAPILTRIGAAGLETVLFTGYHSQCGLLLKQARALGLELPWVAGDACNNPVMIEIAGAANARGHYVVTEPLPKDLDYPEARRFIADYTARYGEAPASAWTIMAAEAFHVIRHAMETTQSTDPGVLADYLHDALRDLNGLTGPIEGFDERGDRLGTVHLAYVIDEHGQFQVHPRQPDH</sequence>
<evidence type="ECO:0000256" key="5">
    <source>
        <dbReference type="SAM" id="SignalP"/>
    </source>
</evidence>
<evidence type="ECO:0000259" key="6">
    <source>
        <dbReference type="Pfam" id="PF13458"/>
    </source>
</evidence>
<accession>A0A938BKS6</accession>
<dbReference type="InterPro" id="IPR000709">
    <property type="entry name" value="Leu_Ile_Val-bd"/>
</dbReference>
<proteinExistence type="inferred from homology"/>
<dbReference type="Pfam" id="PF13458">
    <property type="entry name" value="Peripla_BP_6"/>
    <property type="match status" value="1"/>
</dbReference>
<reference evidence="7" key="1">
    <citation type="submission" date="2019-03" db="EMBL/GenBank/DDBJ databases">
        <title>Lake Tanganyika Metagenome-Assembled Genomes (MAGs).</title>
        <authorList>
            <person name="Tran P."/>
        </authorList>
    </citation>
    <scope>NUCLEOTIDE SEQUENCE</scope>
    <source>
        <strain evidence="7">M_DeepCast_400m_m2_100</strain>
    </source>
</reference>
<dbReference type="PRINTS" id="PR00337">
    <property type="entry name" value="LEUILEVALBP"/>
</dbReference>
<dbReference type="InterPro" id="IPR028081">
    <property type="entry name" value="Leu-bd"/>
</dbReference>
<organism evidence="7 8">
    <name type="scientific">Eiseniibacteriota bacterium</name>
    <dbReference type="NCBI Taxonomy" id="2212470"/>
    <lineage>
        <taxon>Bacteria</taxon>
        <taxon>Candidatus Eiseniibacteriota</taxon>
    </lineage>
</organism>